<proteinExistence type="predicted"/>
<dbReference type="HOGENOM" id="CLU_1267223_0_0_1"/>
<dbReference type="Proteomes" id="UP000054321">
    <property type="component" value="Unassembled WGS sequence"/>
</dbReference>
<evidence type="ECO:0000313" key="3">
    <source>
        <dbReference type="Proteomes" id="UP000054321"/>
    </source>
</evidence>
<organism evidence="2 3">
    <name type="scientific">Oidiodendron maius (strain Zn)</name>
    <dbReference type="NCBI Taxonomy" id="913774"/>
    <lineage>
        <taxon>Eukaryota</taxon>
        <taxon>Fungi</taxon>
        <taxon>Dikarya</taxon>
        <taxon>Ascomycota</taxon>
        <taxon>Pezizomycotina</taxon>
        <taxon>Leotiomycetes</taxon>
        <taxon>Leotiomycetes incertae sedis</taxon>
        <taxon>Myxotrichaceae</taxon>
        <taxon>Oidiodendron</taxon>
    </lineage>
</organism>
<evidence type="ECO:0000313" key="2">
    <source>
        <dbReference type="EMBL" id="KIM95392.1"/>
    </source>
</evidence>
<protein>
    <submittedName>
        <fullName evidence="2">Uncharacterized protein</fullName>
    </submittedName>
</protein>
<evidence type="ECO:0000256" key="1">
    <source>
        <dbReference type="SAM" id="MobiDB-lite"/>
    </source>
</evidence>
<feature type="region of interest" description="Disordered" evidence="1">
    <location>
        <begin position="71"/>
        <end position="106"/>
    </location>
</feature>
<dbReference type="EMBL" id="KN832887">
    <property type="protein sequence ID" value="KIM95392.1"/>
    <property type="molecule type" value="Genomic_DNA"/>
</dbReference>
<feature type="compositionally biased region" description="Basic and acidic residues" evidence="1">
    <location>
        <begin position="93"/>
        <end position="102"/>
    </location>
</feature>
<gene>
    <name evidence="2" type="ORF">OIDMADRAFT_183925</name>
</gene>
<dbReference type="InParanoid" id="A0A0C3D0F9"/>
<dbReference type="AlphaFoldDB" id="A0A0C3D0F9"/>
<name>A0A0C3D0F9_OIDMZ</name>
<sequence>MESATNTNFLVGTGRIVGSSPTASDGGSVYEPQDAQILSLTVRYRRSLVESDIAFSQLALGGVIPKNESAMAKSSRNSLSTTTHPSVKTESLGVRKPEREDGSDIGEAEDLIVVDAGTIEEDAPVAVDEERPVKGLEDGDQTVNNGILELNPAMDGPMDIQQEVVGPNIHIAHDVPRVASTQPIESPQEDISFNSEVELYSKEAPRRLRVGVGTYARW</sequence>
<reference evidence="2 3" key="1">
    <citation type="submission" date="2014-04" db="EMBL/GenBank/DDBJ databases">
        <authorList>
            <consortium name="DOE Joint Genome Institute"/>
            <person name="Kuo A."/>
            <person name="Martino E."/>
            <person name="Perotto S."/>
            <person name="Kohler A."/>
            <person name="Nagy L.G."/>
            <person name="Floudas D."/>
            <person name="Copeland A."/>
            <person name="Barry K.W."/>
            <person name="Cichocki N."/>
            <person name="Veneault-Fourrey C."/>
            <person name="LaButti K."/>
            <person name="Lindquist E.A."/>
            <person name="Lipzen A."/>
            <person name="Lundell T."/>
            <person name="Morin E."/>
            <person name="Murat C."/>
            <person name="Sun H."/>
            <person name="Tunlid A."/>
            <person name="Henrissat B."/>
            <person name="Grigoriev I.V."/>
            <person name="Hibbett D.S."/>
            <person name="Martin F."/>
            <person name="Nordberg H.P."/>
            <person name="Cantor M.N."/>
            <person name="Hua S.X."/>
        </authorList>
    </citation>
    <scope>NUCLEOTIDE SEQUENCE [LARGE SCALE GENOMIC DNA]</scope>
    <source>
        <strain evidence="2 3">Zn</strain>
    </source>
</reference>
<accession>A0A0C3D0F9</accession>
<feature type="compositionally biased region" description="Polar residues" evidence="1">
    <location>
        <begin position="72"/>
        <end position="89"/>
    </location>
</feature>
<reference evidence="3" key="2">
    <citation type="submission" date="2015-01" db="EMBL/GenBank/DDBJ databases">
        <title>Evolutionary Origins and Diversification of the Mycorrhizal Mutualists.</title>
        <authorList>
            <consortium name="DOE Joint Genome Institute"/>
            <consortium name="Mycorrhizal Genomics Consortium"/>
            <person name="Kohler A."/>
            <person name="Kuo A."/>
            <person name="Nagy L.G."/>
            <person name="Floudas D."/>
            <person name="Copeland A."/>
            <person name="Barry K.W."/>
            <person name="Cichocki N."/>
            <person name="Veneault-Fourrey C."/>
            <person name="LaButti K."/>
            <person name="Lindquist E.A."/>
            <person name="Lipzen A."/>
            <person name="Lundell T."/>
            <person name="Morin E."/>
            <person name="Murat C."/>
            <person name="Riley R."/>
            <person name="Ohm R."/>
            <person name="Sun H."/>
            <person name="Tunlid A."/>
            <person name="Henrissat B."/>
            <person name="Grigoriev I.V."/>
            <person name="Hibbett D.S."/>
            <person name="Martin F."/>
        </authorList>
    </citation>
    <scope>NUCLEOTIDE SEQUENCE [LARGE SCALE GENOMIC DNA]</scope>
    <source>
        <strain evidence="3">Zn</strain>
    </source>
</reference>
<keyword evidence="3" id="KW-1185">Reference proteome</keyword>